<evidence type="ECO:0000313" key="8">
    <source>
        <dbReference type="EMBL" id="SBW12553.1"/>
    </source>
</evidence>
<feature type="domain" description="Quinolinate phosphoribosyl transferase N-terminal" evidence="7">
    <location>
        <begin position="21"/>
        <end position="104"/>
    </location>
</feature>
<dbReference type="GO" id="GO:0034213">
    <property type="term" value="P:quinolinate catabolic process"/>
    <property type="evidence" value="ECO:0007669"/>
    <property type="project" value="TreeGrafter"/>
</dbReference>
<dbReference type="Gene3D" id="3.90.1170.20">
    <property type="entry name" value="Quinolinate phosphoribosyl transferase, N-terminal domain"/>
    <property type="match status" value="1"/>
</dbReference>
<dbReference type="PIRSF" id="PIRSF006250">
    <property type="entry name" value="NadC_ModD"/>
    <property type="match status" value="1"/>
</dbReference>
<evidence type="ECO:0000256" key="5">
    <source>
        <dbReference type="PIRNR" id="PIRNR006250"/>
    </source>
</evidence>
<dbReference type="FunFam" id="3.20.20.70:FF:000030">
    <property type="entry name" value="Nicotinate-nucleotide pyrophosphorylase, carboxylating"/>
    <property type="match status" value="1"/>
</dbReference>
<proteinExistence type="inferred from homology"/>
<dbReference type="Pfam" id="PF02749">
    <property type="entry name" value="QRPTase_N"/>
    <property type="match status" value="1"/>
</dbReference>
<dbReference type="InterPro" id="IPR022412">
    <property type="entry name" value="Quinolinate_PRibosylTrfase_N"/>
</dbReference>
<dbReference type="GO" id="GO:0004514">
    <property type="term" value="F:nicotinate-nucleotide diphosphorylase (carboxylating) activity"/>
    <property type="evidence" value="ECO:0007669"/>
    <property type="project" value="InterPro"/>
</dbReference>
<dbReference type="NCBIfam" id="TIGR01334">
    <property type="entry name" value="modD"/>
    <property type="match status" value="1"/>
</dbReference>
<reference evidence="8" key="1">
    <citation type="submission" date="2016-04" db="EMBL/GenBank/DDBJ databases">
        <authorList>
            <person name="Evans L.H."/>
            <person name="Alamgir A."/>
            <person name="Owens N."/>
            <person name="Weber N.D."/>
            <person name="Virtaneva K."/>
            <person name="Barbian K."/>
            <person name="Babar A."/>
            <person name="Rosenke K."/>
        </authorList>
    </citation>
    <scope>NUCLEOTIDE SEQUENCE</scope>
    <source>
        <strain evidence="8">86</strain>
    </source>
</reference>
<keyword evidence="4 5" id="KW-0808">Transferase</keyword>
<sequence>MHPIPDAVLSALLAEDIPYGDLTTRSLGIGAKPGRMTFAARQGMVVCCTEEAARILESLGCAARVVCPSGRAAAAGAPLLEAAGPAEALLAGWKVAQTLVEWTSGVAGAARAIIDAARAVAPATAVACTRKAVPGTRALSAKAVCVAGATLHRCGLSDTILLFPEHRAFADPAETLEAQVRALRAANPERSIVVEVKALDDALAARAAGANVLQLEKFPPERVARLAAHLAGDGGPQPVIAAAGGVTAANAADYARAGARVLVTSAPYAAAPADVQVTIAAA</sequence>
<dbReference type="InterPro" id="IPR002638">
    <property type="entry name" value="Quinolinate_PRibosylTrfase_C"/>
</dbReference>
<evidence type="ECO:0000259" key="6">
    <source>
        <dbReference type="Pfam" id="PF01729"/>
    </source>
</evidence>
<dbReference type="SUPFAM" id="SSF54675">
    <property type="entry name" value="Nicotinate/Quinolinate PRTase N-terminal domain-like"/>
    <property type="match status" value="1"/>
</dbReference>
<dbReference type="EMBL" id="FLUO01000003">
    <property type="protein sequence ID" value="SBW12553.1"/>
    <property type="molecule type" value="Genomic_DNA"/>
</dbReference>
<evidence type="ECO:0000256" key="1">
    <source>
        <dbReference type="ARBA" id="ARBA00009400"/>
    </source>
</evidence>
<feature type="domain" description="Quinolinate phosphoribosyl transferase C-terminal" evidence="6">
    <location>
        <begin position="106"/>
        <end position="276"/>
    </location>
</feature>
<dbReference type="InterPro" id="IPR036068">
    <property type="entry name" value="Nicotinate_pribotase-like_C"/>
</dbReference>
<protein>
    <recommendedName>
        <fullName evidence="2">Putative pyrophosphorylase ModD</fullName>
    </recommendedName>
</protein>
<name>A0A212KLG4_9PROT</name>
<dbReference type="PANTHER" id="PTHR32179">
    <property type="entry name" value="NICOTINATE-NUCLEOTIDE PYROPHOSPHORYLASE [CARBOXYLATING]"/>
    <property type="match status" value="1"/>
</dbReference>
<keyword evidence="3 5" id="KW-0328">Glycosyltransferase</keyword>
<gene>
    <name evidence="8" type="primary">modD</name>
    <name evidence="8" type="ORF">KL86APRO_30089</name>
</gene>
<dbReference type="Gene3D" id="3.20.20.70">
    <property type="entry name" value="Aldolase class I"/>
    <property type="match status" value="1"/>
</dbReference>
<accession>A0A212KLG4</accession>
<dbReference type="Pfam" id="PF01729">
    <property type="entry name" value="QRPTase_C"/>
    <property type="match status" value="1"/>
</dbReference>
<evidence type="ECO:0000256" key="3">
    <source>
        <dbReference type="ARBA" id="ARBA00022676"/>
    </source>
</evidence>
<dbReference type="PANTHER" id="PTHR32179:SF4">
    <property type="entry name" value="PYROPHOSPHORYLASE MODD-RELATED"/>
    <property type="match status" value="1"/>
</dbReference>
<evidence type="ECO:0000259" key="7">
    <source>
        <dbReference type="Pfam" id="PF02749"/>
    </source>
</evidence>
<dbReference type="AlphaFoldDB" id="A0A212KLG4"/>
<organism evidence="8">
    <name type="scientific">uncultured Alphaproteobacteria bacterium</name>
    <dbReference type="NCBI Taxonomy" id="91750"/>
    <lineage>
        <taxon>Bacteria</taxon>
        <taxon>Pseudomonadati</taxon>
        <taxon>Pseudomonadota</taxon>
        <taxon>Alphaproteobacteria</taxon>
        <taxon>environmental samples</taxon>
    </lineage>
</organism>
<evidence type="ECO:0000256" key="4">
    <source>
        <dbReference type="ARBA" id="ARBA00022679"/>
    </source>
</evidence>
<dbReference type="InterPro" id="IPR013785">
    <property type="entry name" value="Aldolase_TIM"/>
</dbReference>
<evidence type="ECO:0000256" key="2">
    <source>
        <dbReference type="ARBA" id="ARBA00019205"/>
    </source>
</evidence>
<dbReference type="SUPFAM" id="SSF51690">
    <property type="entry name" value="Nicotinate/Quinolinate PRTase C-terminal domain-like"/>
    <property type="match status" value="1"/>
</dbReference>
<comment type="similarity">
    <text evidence="1 5">Belongs to the NadC/ModD family.</text>
</comment>
<dbReference type="GO" id="GO:0005737">
    <property type="term" value="C:cytoplasm"/>
    <property type="evidence" value="ECO:0007669"/>
    <property type="project" value="TreeGrafter"/>
</dbReference>
<dbReference type="InterPro" id="IPR027277">
    <property type="entry name" value="NadC/ModD"/>
</dbReference>
<dbReference type="GO" id="GO:0009435">
    <property type="term" value="P:NAD+ biosynthetic process"/>
    <property type="evidence" value="ECO:0007669"/>
    <property type="project" value="InterPro"/>
</dbReference>
<dbReference type="InterPro" id="IPR037128">
    <property type="entry name" value="Quinolinate_PRibosylTase_N_sf"/>
</dbReference>
<dbReference type="InterPro" id="IPR006242">
    <property type="entry name" value="ModD"/>
</dbReference>